<dbReference type="OrthoDB" id="10259513at2759"/>
<evidence type="ECO:0000313" key="2">
    <source>
        <dbReference type="Proteomes" id="UP001153461"/>
    </source>
</evidence>
<dbReference type="Proteomes" id="UP001153461">
    <property type="component" value="Unassembled WGS sequence"/>
</dbReference>
<protein>
    <submittedName>
        <fullName evidence="1">Uncharacterized protein</fullName>
    </submittedName>
</protein>
<name>A0A9W4HHD0_PENNA</name>
<reference evidence="1" key="1">
    <citation type="submission" date="2021-07" db="EMBL/GenBank/DDBJ databases">
        <authorList>
            <person name="Branca A.L. A."/>
        </authorList>
    </citation>
    <scope>NUCLEOTIDE SEQUENCE</scope>
</reference>
<organism evidence="1 2">
    <name type="scientific">Penicillium nalgiovense</name>
    <dbReference type="NCBI Taxonomy" id="60175"/>
    <lineage>
        <taxon>Eukaryota</taxon>
        <taxon>Fungi</taxon>
        <taxon>Dikarya</taxon>
        <taxon>Ascomycota</taxon>
        <taxon>Pezizomycotina</taxon>
        <taxon>Eurotiomycetes</taxon>
        <taxon>Eurotiomycetidae</taxon>
        <taxon>Eurotiales</taxon>
        <taxon>Aspergillaceae</taxon>
        <taxon>Penicillium</taxon>
    </lineage>
</organism>
<proteinExistence type="predicted"/>
<accession>A0A9W4HHD0</accession>
<comment type="caution">
    <text evidence="1">The sequence shown here is derived from an EMBL/GenBank/DDBJ whole genome shotgun (WGS) entry which is preliminary data.</text>
</comment>
<sequence>LYGLPLALKMPTEDTRQHLPADDASSIYSRSTQCPEHLLPCNSKPMRFPIRHDLPEINSLDHQIALARGSTMALETTRTRLKSSKSGNRLSFQELKEERIHQRDQQENENEFYRSCFKSLLSLTMVIFEVSQDLTLQYHFEPEISPLGNSRVFQAIRKLFVAVEQSRSQEAQAEQAWKQQWNVPRVNPTTRWI</sequence>
<dbReference type="AlphaFoldDB" id="A0A9W4HHD0"/>
<feature type="non-terminal residue" evidence="1">
    <location>
        <position position="1"/>
    </location>
</feature>
<evidence type="ECO:0000313" key="1">
    <source>
        <dbReference type="EMBL" id="CAG8035400.1"/>
    </source>
</evidence>
<gene>
    <name evidence="1" type="ORF">PNAL_LOCUS2852</name>
</gene>
<dbReference type="EMBL" id="CAJVNV010000094">
    <property type="protein sequence ID" value="CAG8035400.1"/>
    <property type="molecule type" value="Genomic_DNA"/>
</dbReference>